<dbReference type="PANTHER" id="PTHR11599">
    <property type="entry name" value="PROTEASOME SUBUNIT ALPHA/BETA"/>
    <property type="match status" value="1"/>
</dbReference>
<evidence type="ECO:0000256" key="3">
    <source>
        <dbReference type="ARBA" id="ARBA00022490"/>
    </source>
</evidence>
<reference evidence="10" key="1">
    <citation type="submission" date="2016-10" db="EMBL/GenBank/DDBJ databases">
        <authorList>
            <person name="Jeantristanb JTB J.-T."/>
            <person name="Ricardo R."/>
        </authorList>
    </citation>
    <scope>NUCLEOTIDE SEQUENCE [LARGE SCALE GENOMIC DNA]</scope>
</reference>
<dbReference type="Pfam" id="PF10584">
    <property type="entry name" value="Proteasome_A_N"/>
    <property type="match status" value="1"/>
</dbReference>
<feature type="compositionally biased region" description="Basic and acidic residues" evidence="7">
    <location>
        <begin position="314"/>
        <end position="324"/>
    </location>
</feature>
<evidence type="ECO:0000256" key="4">
    <source>
        <dbReference type="ARBA" id="ARBA00022942"/>
    </source>
</evidence>
<evidence type="ECO:0000256" key="2">
    <source>
        <dbReference type="ARBA" id="ARBA00004496"/>
    </source>
</evidence>
<dbReference type="GO" id="GO:0006511">
    <property type="term" value="P:ubiquitin-dependent protein catabolic process"/>
    <property type="evidence" value="ECO:0007669"/>
    <property type="project" value="InterPro"/>
</dbReference>
<comment type="similarity">
    <text evidence="6">Belongs to the peptidase T1A family.</text>
</comment>
<dbReference type="STRING" id="289078.A0A2X0L016"/>
<comment type="subcellular location">
    <subcellularLocation>
        <location evidence="2">Cytoplasm</location>
    </subcellularLocation>
    <subcellularLocation>
        <location evidence="1">Nucleus</location>
    </subcellularLocation>
</comment>
<proteinExistence type="inferred from homology"/>
<dbReference type="Gene3D" id="3.60.20.10">
    <property type="entry name" value="Glutamine Phosphoribosylpyrophosphate, subunit 1, domain 1"/>
    <property type="match status" value="1"/>
</dbReference>
<dbReference type="OrthoDB" id="431557at2759"/>
<dbReference type="GO" id="GO:0019773">
    <property type="term" value="C:proteasome core complex, alpha-subunit complex"/>
    <property type="evidence" value="ECO:0007669"/>
    <property type="project" value="UniProtKB-UniRule"/>
</dbReference>
<accession>A0A2X0L016</accession>
<dbReference type="InterPro" id="IPR035144">
    <property type="entry name" value="Proteasome_alpha1"/>
</dbReference>
<gene>
    <name evidence="9" type="ORF">BZ3500_MVSOF-1268-A1-R1_CHR2-1G04689</name>
</gene>
<name>A0A2X0L016_9BASI</name>
<dbReference type="Pfam" id="PF00227">
    <property type="entry name" value="Proteasome"/>
    <property type="match status" value="2"/>
</dbReference>
<feature type="domain" description="Proteasome alpha-type subunits" evidence="8">
    <location>
        <begin position="6"/>
        <end position="28"/>
    </location>
</feature>
<feature type="compositionally biased region" description="Low complexity" evidence="7">
    <location>
        <begin position="326"/>
        <end position="368"/>
    </location>
</feature>
<dbReference type="SMART" id="SM00948">
    <property type="entry name" value="Proteasome_A_N"/>
    <property type="match status" value="1"/>
</dbReference>
<keyword evidence="3" id="KW-0963">Cytoplasm</keyword>
<dbReference type="PROSITE" id="PS51475">
    <property type="entry name" value="PROTEASOME_ALPHA_2"/>
    <property type="match status" value="1"/>
</dbReference>
<dbReference type="EMBL" id="FMWP01000012">
    <property type="protein sequence ID" value="SCZ88863.1"/>
    <property type="molecule type" value="Genomic_DNA"/>
</dbReference>
<dbReference type="InterPro" id="IPR050115">
    <property type="entry name" value="Proteasome_alpha"/>
</dbReference>
<dbReference type="GO" id="GO:0005634">
    <property type="term" value="C:nucleus"/>
    <property type="evidence" value="ECO:0007669"/>
    <property type="project" value="UniProtKB-SubCell"/>
</dbReference>
<evidence type="ECO:0000256" key="5">
    <source>
        <dbReference type="ARBA" id="ARBA00023242"/>
    </source>
</evidence>
<dbReference type="AlphaFoldDB" id="A0A2X0L016"/>
<organism evidence="9 10">
    <name type="scientific">Microbotryum saponariae</name>
    <dbReference type="NCBI Taxonomy" id="289078"/>
    <lineage>
        <taxon>Eukaryota</taxon>
        <taxon>Fungi</taxon>
        <taxon>Dikarya</taxon>
        <taxon>Basidiomycota</taxon>
        <taxon>Pucciniomycotina</taxon>
        <taxon>Microbotryomycetes</taxon>
        <taxon>Microbotryales</taxon>
        <taxon>Microbotryaceae</taxon>
        <taxon>Microbotryum</taxon>
    </lineage>
</organism>
<evidence type="ECO:0000256" key="6">
    <source>
        <dbReference type="PROSITE-ProRule" id="PRU00808"/>
    </source>
</evidence>
<dbReference type="GO" id="GO:0005737">
    <property type="term" value="C:cytoplasm"/>
    <property type="evidence" value="ECO:0007669"/>
    <property type="project" value="UniProtKB-SubCell"/>
</dbReference>
<evidence type="ECO:0000256" key="1">
    <source>
        <dbReference type="ARBA" id="ARBA00004123"/>
    </source>
</evidence>
<dbReference type="InterPro" id="IPR023332">
    <property type="entry name" value="Proteasome_alpha-type"/>
</dbReference>
<dbReference type="CDD" id="cd03749">
    <property type="entry name" value="proteasome_alpha_type_1"/>
    <property type="match status" value="1"/>
</dbReference>
<dbReference type="Proteomes" id="UP000249723">
    <property type="component" value="Unassembled WGS sequence"/>
</dbReference>
<evidence type="ECO:0000259" key="8">
    <source>
        <dbReference type="SMART" id="SM00948"/>
    </source>
</evidence>
<evidence type="ECO:0000256" key="7">
    <source>
        <dbReference type="SAM" id="MobiDB-lite"/>
    </source>
</evidence>
<keyword evidence="4 6" id="KW-0647">Proteasome</keyword>
<dbReference type="InterPro" id="IPR001353">
    <property type="entry name" value="Proteasome_sua/b"/>
</dbReference>
<feature type="region of interest" description="Disordered" evidence="7">
    <location>
        <begin position="314"/>
        <end position="368"/>
    </location>
</feature>
<evidence type="ECO:0000313" key="10">
    <source>
        <dbReference type="Proteomes" id="UP000249723"/>
    </source>
</evidence>
<keyword evidence="5" id="KW-0539">Nucleus</keyword>
<protein>
    <submittedName>
        <fullName evidence="9">BZ3500_MvSof-1268-A1-R1_Chr2-1g04689 protein</fullName>
    </submittedName>
</protein>
<sequence>MHRNSYDSDNTTLSPAGRLHQVEYALEAVKQGSASVGLRSKTHVILLALKVSTAARSTRQRAPVRLSSIALSLPRHTADMLASYQKKLIRIDDHIGVAIAGLTSDARVLSNFMRTQAMSSRMLYNRPMPVNRIVNAIADSKSSIPSLSNTTVERMKTKVLEPLICTEAQVNTQHYGKRPYGVGFLVAGYDSTGPHLYEFSPTGNCFEYFAMSIGARSQSAKTYLEAHHDEFPDCDLPTLIKHGLHALRDTLQQDKELTPLNTSIGIVGLSSSSSTTTESHVAPVAPIGSESETTSVPKGFQEFRIIEGDDLKPYLESMDPKESLDADTLPSSSATATATAATGPASSEGPTTATGTEAAAGGEAMETD</sequence>
<dbReference type="SUPFAM" id="SSF56235">
    <property type="entry name" value="N-terminal nucleophile aminohydrolases (Ntn hydrolases)"/>
    <property type="match status" value="1"/>
</dbReference>
<keyword evidence="10" id="KW-1185">Reference proteome</keyword>
<evidence type="ECO:0000313" key="9">
    <source>
        <dbReference type="EMBL" id="SCZ88863.1"/>
    </source>
</evidence>
<dbReference type="InterPro" id="IPR029055">
    <property type="entry name" value="Ntn_hydrolases_N"/>
</dbReference>
<dbReference type="InterPro" id="IPR000426">
    <property type="entry name" value="Proteasome_asu_N"/>
</dbReference>